<dbReference type="Pfam" id="PF00702">
    <property type="entry name" value="Hydrolase"/>
    <property type="match status" value="1"/>
</dbReference>
<dbReference type="WBParaSite" id="TCONS_00007408.p1">
    <property type="protein sequence ID" value="TCONS_00007408.p1"/>
    <property type="gene ID" value="XLOC_005439"/>
</dbReference>
<dbReference type="SFLD" id="SFLDG01129">
    <property type="entry name" value="C1.5:_HAD__Beta-PGM__Phosphata"/>
    <property type="match status" value="1"/>
</dbReference>
<dbReference type="CDD" id="cd02603">
    <property type="entry name" value="HAD_sEH-N_like"/>
    <property type="match status" value="1"/>
</dbReference>
<evidence type="ECO:0000313" key="2">
    <source>
        <dbReference type="Proteomes" id="UP000035681"/>
    </source>
</evidence>
<evidence type="ECO:0000313" key="3">
    <source>
        <dbReference type="WBParaSite" id="SSTP_0000695000.1"/>
    </source>
</evidence>
<dbReference type="InterPro" id="IPR006439">
    <property type="entry name" value="HAD-SF_hydro_IA"/>
</dbReference>
<dbReference type="InterPro" id="IPR036412">
    <property type="entry name" value="HAD-like_sf"/>
</dbReference>
<dbReference type="InterPro" id="IPR052898">
    <property type="entry name" value="ACAD10-like"/>
</dbReference>
<dbReference type="Gene3D" id="3.40.50.1000">
    <property type="entry name" value="HAD superfamily/HAD-like"/>
    <property type="match status" value="1"/>
</dbReference>
<dbReference type="SUPFAM" id="SSF56784">
    <property type="entry name" value="HAD-like"/>
    <property type="match status" value="1"/>
</dbReference>
<sequence>MASPDKNIKAFIYDMGGVVLKYSSDEIADFVKKPTSLAGEDFKLLETGVITFEEFVEKASDDDPFKKLFKSSEDVKQKAKLFLSSLVKDENIEKSIKVLKENGYKVVLLTNNFFLDKNRQRKTVHCDVTHFDNVVESCKVGMRKPDKDIYEYTLSLLNLKPYEAVFLDDLEPNCNGAKSVGLKTIQVETNKSEDAVREIEQLTGLSIL</sequence>
<dbReference type="PANTHER" id="PTHR47829:SF1">
    <property type="entry name" value="HAD FAMILY PHOSPHATASE"/>
    <property type="match status" value="1"/>
</dbReference>
<dbReference type="NCBIfam" id="TIGR01509">
    <property type="entry name" value="HAD-SF-IA-v3"/>
    <property type="match status" value="1"/>
</dbReference>
<evidence type="ECO:0000256" key="1">
    <source>
        <dbReference type="ARBA" id="ARBA00022990"/>
    </source>
</evidence>
<dbReference type="InterPro" id="IPR023198">
    <property type="entry name" value="PGP-like_dom2"/>
</dbReference>
<keyword evidence="1" id="KW-0007">Acetylation</keyword>
<organism evidence="3">
    <name type="scientific">Strongyloides stercoralis</name>
    <name type="common">Threadworm</name>
    <dbReference type="NCBI Taxonomy" id="6248"/>
    <lineage>
        <taxon>Eukaryota</taxon>
        <taxon>Metazoa</taxon>
        <taxon>Ecdysozoa</taxon>
        <taxon>Nematoda</taxon>
        <taxon>Chromadorea</taxon>
        <taxon>Rhabditida</taxon>
        <taxon>Tylenchina</taxon>
        <taxon>Panagrolaimomorpha</taxon>
        <taxon>Strongyloidoidea</taxon>
        <taxon>Strongyloididae</taxon>
        <taxon>Strongyloides</taxon>
    </lineage>
</organism>
<name>A0A0K0EBS9_STRER</name>
<dbReference type="InterPro" id="IPR011945">
    <property type="entry name" value="HAD-SF_ppase_IA/epoxid_hydro_N"/>
</dbReference>
<keyword evidence="2" id="KW-1185">Reference proteome</keyword>
<dbReference type="AlphaFoldDB" id="A0A0K0EBS9"/>
<accession>A0A0K0EBS9</accession>
<dbReference type="InterPro" id="IPR023214">
    <property type="entry name" value="HAD_sf"/>
</dbReference>
<dbReference type="SFLD" id="SFLDS00003">
    <property type="entry name" value="Haloacid_Dehalogenase"/>
    <property type="match status" value="1"/>
</dbReference>
<dbReference type="NCBIfam" id="TIGR02247">
    <property type="entry name" value="HAD-1A3-hyp"/>
    <property type="match status" value="1"/>
</dbReference>
<proteinExistence type="predicted"/>
<dbReference type="Gene3D" id="1.10.150.240">
    <property type="entry name" value="Putative phosphatase, domain 2"/>
    <property type="match status" value="1"/>
</dbReference>
<protein>
    <submittedName>
        <fullName evidence="3">HAD family phosphatase</fullName>
    </submittedName>
</protein>
<dbReference type="STRING" id="6248.A0A0K0EBS9"/>
<reference evidence="3" key="1">
    <citation type="submission" date="2015-08" db="UniProtKB">
        <authorList>
            <consortium name="WormBaseParasite"/>
        </authorList>
    </citation>
    <scope>IDENTIFICATION</scope>
</reference>
<dbReference type="PRINTS" id="PR00413">
    <property type="entry name" value="HADHALOGNASE"/>
</dbReference>
<dbReference type="WBParaSite" id="SSTP_0000695000.1">
    <property type="protein sequence ID" value="SSTP_0000695000.1"/>
    <property type="gene ID" value="SSTP_0000695000"/>
</dbReference>
<dbReference type="Proteomes" id="UP000035681">
    <property type="component" value="Unplaced"/>
</dbReference>
<dbReference type="PANTHER" id="PTHR47829">
    <property type="entry name" value="HYDROLASE, PUTATIVE (AFU_ORTHOLOGUE AFUA_1G12880)-RELATED"/>
    <property type="match status" value="1"/>
</dbReference>